<dbReference type="OrthoDB" id="5025817at2759"/>
<keyword evidence="2" id="KW-1185">Reference proteome</keyword>
<reference evidence="1" key="1">
    <citation type="submission" date="2022-09" db="EMBL/GenBank/DDBJ databases">
        <title>Fusarium specimens isolated from Avocado Roots.</title>
        <authorList>
            <person name="Stajich J."/>
            <person name="Roper C."/>
            <person name="Heimlech-Rivalta G."/>
        </authorList>
    </citation>
    <scope>NUCLEOTIDE SEQUENCE</scope>
    <source>
        <strain evidence="1">CF00136</strain>
    </source>
</reference>
<proteinExistence type="predicted"/>
<dbReference type="EMBL" id="JAOQAZ010000022">
    <property type="protein sequence ID" value="KAJ4254381.1"/>
    <property type="molecule type" value="Genomic_DNA"/>
</dbReference>
<dbReference type="Proteomes" id="UP001152049">
    <property type="component" value="Unassembled WGS sequence"/>
</dbReference>
<evidence type="ECO:0000313" key="1">
    <source>
        <dbReference type="EMBL" id="KAJ4254381.1"/>
    </source>
</evidence>
<gene>
    <name evidence="1" type="ORF">NW762_009976</name>
</gene>
<comment type="caution">
    <text evidence="1">The sequence shown here is derived from an EMBL/GenBank/DDBJ whole genome shotgun (WGS) entry which is preliminary data.</text>
</comment>
<evidence type="ECO:0000313" key="2">
    <source>
        <dbReference type="Proteomes" id="UP001152049"/>
    </source>
</evidence>
<dbReference type="AlphaFoldDB" id="A0A9W8RV92"/>
<sequence>MSAQAEAEGEAVSANITFVEPDHTGGTVTLSRVLRLGDVRSDFPRAQDSVDTWEHEGVYYLRARHSASDGFAHGGRVLSHIRQIAGAIREEFRMTLSQVVAERQLARFYGNHAFECMKAAHSKWEIIEVTHPLFAPMNNYPLIICEPSTLDESRDVVMQDPTAPGLPAQTALLKHDDQQCWMFLSIQQPSELLVRKIAASDGTTDKSVPMISSNITSDPARVPEDRIAIRYVVWYL</sequence>
<protein>
    <submittedName>
        <fullName evidence="1">Uncharacterized protein</fullName>
    </submittedName>
</protein>
<organism evidence="1 2">
    <name type="scientific">Fusarium torreyae</name>
    <dbReference type="NCBI Taxonomy" id="1237075"/>
    <lineage>
        <taxon>Eukaryota</taxon>
        <taxon>Fungi</taxon>
        <taxon>Dikarya</taxon>
        <taxon>Ascomycota</taxon>
        <taxon>Pezizomycotina</taxon>
        <taxon>Sordariomycetes</taxon>
        <taxon>Hypocreomycetidae</taxon>
        <taxon>Hypocreales</taxon>
        <taxon>Nectriaceae</taxon>
        <taxon>Fusarium</taxon>
    </lineage>
</organism>
<name>A0A9W8RV92_9HYPO</name>
<accession>A0A9W8RV92</accession>